<dbReference type="EMBL" id="LR789045">
    <property type="protein sequence ID" value="CAB3264907.1"/>
    <property type="molecule type" value="mRNA"/>
</dbReference>
<evidence type="ECO:0000313" key="2">
    <source>
        <dbReference type="EMBL" id="CAB3264907.1"/>
    </source>
</evidence>
<dbReference type="AlphaFoldDB" id="A0A6F9DN98"/>
<feature type="compositionally biased region" description="Basic and acidic residues" evidence="1">
    <location>
        <begin position="228"/>
        <end position="249"/>
    </location>
</feature>
<accession>A0A6F9DN98</accession>
<evidence type="ECO:0000256" key="1">
    <source>
        <dbReference type="SAM" id="MobiDB-lite"/>
    </source>
</evidence>
<feature type="region of interest" description="Disordered" evidence="1">
    <location>
        <begin position="195"/>
        <end position="260"/>
    </location>
</feature>
<protein>
    <submittedName>
        <fullName evidence="2">Polycystin-1</fullName>
    </submittedName>
</protein>
<name>A0A6F9DN98_9ASCI</name>
<proteinExistence type="evidence at transcript level"/>
<gene>
    <name evidence="2" type="primary">Pkd1l1-001</name>
</gene>
<sequence length="260" mass="29248">MRLGIIKTKQYRHRVHFEGMSTPSSRGSMNSLDSFGTCFTPGRISQCSDASALSLSSSDSGLGTPSDHSLSLFDYLTIENPPSEKPMDSMHLNFIYDRVSNYSVDMLLHRLDRVNKLGNDILVMENKLLEVAQKNVQLKVLQKQSKNIAKAATTVTTQGLLDQQNNTHEQTTYRASFPGEQSRLSTVMHTLLSHKGVQTKGRLTERSSSYSQRSPQYQGSDNIGQITEIRKRPYSDEGTRPLRQRDIKTHPSVVKKKSAW</sequence>
<reference evidence="2" key="1">
    <citation type="submission" date="2020-04" db="EMBL/GenBank/DDBJ databases">
        <authorList>
            <person name="Neveu A P."/>
        </authorList>
    </citation>
    <scope>NUCLEOTIDE SEQUENCE</scope>
    <source>
        <tissue evidence="2">Whole embryo</tissue>
    </source>
</reference>
<organism evidence="2">
    <name type="scientific">Phallusia mammillata</name>
    <dbReference type="NCBI Taxonomy" id="59560"/>
    <lineage>
        <taxon>Eukaryota</taxon>
        <taxon>Metazoa</taxon>
        <taxon>Chordata</taxon>
        <taxon>Tunicata</taxon>
        <taxon>Ascidiacea</taxon>
        <taxon>Phlebobranchia</taxon>
        <taxon>Ascidiidae</taxon>
        <taxon>Phallusia</taxon>
    </lineage>
</organism>
<feature type="compositionally biased region" description="Low complexity" evidence="1">
    <location>
        <begin position="206"/>
        <end position="220"/>
    </location>
</feature>